<evidence type="ECO:0000313" key="3">
    <source>
        <dbReference type="EMBL" id="GHD13182.1"/>
    </source>
</evidence>
<reference evidence="3" key="2">
    <citation type="submission" date="2020-09" db="EMBL/GenBank/DDBJ databases">
        <authorList>
            <person name="Sun Q."/>
            <person name="Kim S."/>
        </authorList>
    </citation>
    <scope>NUCLEOTIDE SEQUENCE</scope>
    <source>
        <strain evidence="3">KCTC 42249</strain>
    </source>
</reference>
<feature type="transmembrane region" description="Helical" evidence="1">
    <location>
        <begin position="173"/>
        <end position="194"/>
    </location>
</feature>
<dbReference type="RefSeq" id="WP_189503119.1">
    <property type="nucleotide sequence ID" value="NZ_BMZQ01000001.1"/>
</dbReference>
<dbReference type="Gene3D" id="1.10.3730.20">
    <property type="match status" value="1"/>
</dbReference>
<feature type="transmembrane region" description="Helical" evidence="1">
    <location>
        <begin position="206"/>
        <end position="227"/>
    </location>
</feature>
<feature type="transmembrane region" description="Helical" evidence="1">
    <location>
        <begin position="261"/>
        <end position="279"/>
    </location>
</feature>
<keyword evidence="1" id="KW-1133">Transmembrane helix</keyword>
<dbReference type="Proteomes" id="UP000630142">
    <property type="component" value="Unassembled WGS sequence"/>
</dbReference>
<keyword evidence="1" id="KW-0812">Transmembrane</keyword>
<organism evidence="3 4">
    <name type="scientific">Tianweitania populi</name>
    <dbReference type="NCBI Taxonomy" id="1607949"/>
    <lineage>
        <taxon>Bacteria</taxon>
        <taxon>Pseudomonadati</taxon>
        <taxon>Pseudomonadota</taxon>
        <taxon>Alphaproteobacteria</taxon>
        <taxon>Hyphomicrobiales</taxon>
        <taxon>Phyllobacteriaceae</taxon>
        <taxon>Tianweitania</taxon>
    </lineage>
</organism>
<comment type="caution">
    <text evidence="3">The sequence shown here is derived from an EMBL/GenBank/DDBJ whole genome shotgun (WGS) entry which is preliminary data.</text>
</comment>
<feature type="domain" description="EamA" evidence="2">
    <location>
        <begin position="144"/>
        <end position="277"/>
    </location>
</feature>
<feature type="transmembrane region" description="Helical" evidence="1">
    <location>
        <begin position="144"/>
        <end position="161"/>
    </location>
</feature>
<feature type="transmembrane region" description="Helical" evidence="1">
    <location>
        <begin position="114"/>
        <end position="132"/>
    </location>
</feature>
<accession>A0A8J3GKR5</accession>
<dbReference type="SUPFAM" id="SSF103481">
    <property type="entry name" value="Multidrug resistance efflux transporter EmrE"/>
    <property type="match status" value="2"/>
</dbReference>
<protein>
    <recommendedName>
        <fullName evidence="2">EamA domain-containing protein</fullName>
    </recommendedName>
</protein>
<evidence type="ECO:0000256" key="1">
    <source>
        <dbReference type="SAM" id="Phobius"/>
    </source>
</evidence>
<reference evidence="3" key="1">
    <citation type="journal article" date="2014" name="Int. J. Syst. Evol. Microbiol.">
        <title>Complete genome sequence of Corynebacterium casei LMG S-19264T (=DSM 44701T), isolated from a smear-ripened cheese.</title>
        <authorList>
            <consortium name="US DOE Joint Genome Institute (JGI-PGF)"/>
            <person name="Walter F."/>
            <person name="Albersmeier A."/>
            <person name="Kalinowski J."/>
            <person name="Ruckert C."/>
        </authorList>
    </citation>
    <scope>NUCLEOTIDE SEQUENCE</scope>
    <source>
        <strain evidence="3">KCTC 42249</strain>
    </source>
</reference>
<keyword evidence="4" id="KW-1185">Reference proteome</keyword>
<evidence type="ECO:0000259" key="2">
    <source>
        <dbReference type="Pfam" id="PF00892"/>
    </source>
</evidence>
<dbReference type="GO" id="GO:0016020">
    <property type="term" value="C:membrane"/>
    <property type="evidence" value="ECO:0007669"/>
    <property type="project" value="InterPro"/>
</dbReference>
<keyword evidence="1" id="KW-0472">Membrane</keyword>
<name>A0A8J3GKR5_9HYPH</name>
<evidence type="ECO:0000313" key="4">
    <source>
        <dbReference type="Proteomes" id="UP000630142"/>
    </source>
</evidence>
<dbReference type="EMBL" id="BMZQ01000001">
    <property type="protein sequence ID" value="GHD13182.1"/>
    <property type="molecule type" value="Genomic_DNA"/>
</dbReference>
<proteinExistence type="predicted"/>
<dbReference type="AlphaFoldDB" id="A0A8J3GKR5"/>
<feature type="transmembrane region" description="Helical" evidence="1">
    <location>
        <begin position="233"/>
        <end position="254"/>
    </location>
</feature>
<dbReference type="InterPro" id="IPR000620">
    <property type="entry name" value="EamA_dom"/>
</dbReference>
<sequence length="280" mass="29308">MSPIVFTAVLIAAAMHAVWNAMVKVHLDRFVSITLMSAGMGTMALIASPFVAFPAWGVWPFIFASAAFQQGYKLCLIKAYAAGDLAQVYPLARGSAPLLTTIGAFALINEHPGSWAVLGIALLCAGTILMSLRGGGLEKLNREAIAYAFSTSFFIACYTLADGNGVRLASSAFSYAVWLFITDGTISLVLALVLRGPGILPVMARSWKIGVGVGGLSAASYGIAMWAMTLAPIGAVAALRESSILFAMIISVAFLREGLGLWRFVAGVLIVGGVVALRLA</sequence>
<gene>
    <name evidence="3" type="ORF">GCM10016234_18420</name>
</gene>
<dbReference type="Pfam" id="PF00892">
    <property type="entry name" value="EamA"/>
    <property type="match status" value="1"/>
</dbReference>
<dbReference type="InterPro" id="IPR037185">
    <property type="entry name" value="EmrE-like"/>
</dbReference>